<dbReference type="PANTHER" id="PTHR43384:SF4">
    <property type="entry name" value="CELLULOSE BIOSYNTHESIS PROTEIN BCSQ-RELATED"/>
    <property type="match status" value="1"/>
</dbReference>
<dbReference type="EMBL" id="VSSQ01000183">
    <property type="protein sequence ID" value="MPL83969.1"/>
    <property type="molecule type" value="Genomic_DNA"/>
</dbReference>
<dbReference type="PIRSF" id="PIRSF003092">
    <property type="entry name" value="MinD"/>
    <property type="match status" value="1"/>
</dbReference>
<dbReference type="GO" id="GO:0051782">
    <property type="term" value="P:negative regulation of cell division"/>
    <property type="evidence" value="ECO:0007669"/>
    <property type="project" value="TreeGrafter"/>
</dbReference>
<sequence>MLDAKLSQASKLIDITSNIKKNIQNSRTKLLTITSGKGGVGKSTFTANIAFLLAQKDLKIAVLDADIGLANMQVLFDIKPQYTLFEYINGQKNLSEIILQTKYKNISLIAGKSGYQYASGTNSFVFTRLVNDIISLNQFDILIVDTGAGLNDYVKEFLSISENILAITTTDPSALTDVYSLLKMLAIDKDSLMLCFNHTKSYHAGETITNSLVNLAKKNRLKEDFMIKYLGSITSSENISITGRLRKLFVSEFPMSEITVQMQRIVEKILINIR</sequence>
<dbReference type="Pfam" id="PF10609">
    <property type="entry name" value="ParA"/>
    <property type="match status" value="1"/>
</dbReference>
<dbReference type="InterPro" id="IPR033756">
    <property type="entry name" value="YlxH/NBP35"/>
</dbReference>
<organism evidence="3">
    <name type="scientific">bioreactor metagenome</name>
    <dbReference type="NCBI Taxonomy" id="1076179"/>
    <lineage>
        <taxon>unclassified sequences</taxon>
        <taxon>metagenomes</taxon>
        <taxon>ecological metagenomes</taxon>
    </lineage>
</organism>
<gene>
    <name evidence="3" type="ORF">SDC9_29928</name>
</gene>
<evidence type="ECO:0000256" key="2">
    <source>
        <dbReference type="ARBA" id="ARBA00022840"/>
    </source>
</evidence>
<dbReference type="AlphaFoldDB" id="A0A644UY04"/>
<dbReference type="GO" id="GO:0009898">
    <property type="term" value="C:cytoplasmic side of plasma membrane"/>
    <property type="evidence" value="ECO:0007669"/>
    <property type="project" value="TreeGrafter"/>
</dbReference>
<evidence type="ECO:0000256" key="1">
    <source>
        <dbReference type="ARBA" id="ARBA00022741"/>
    </source>
</evidence>
<reference evidence="3" key="1">
    <citation type="submission" date="2019-08" db="EMBL/GenBank/DDBJ databases">
        <authorList>
            <person name="Kucharzyk K."/>
            <person name="Murdoch R.W."/>
            <person name="Higgins S."/>
            <person name="Loffler F."/>
        </authorList>
    </citation>
    <scope>NUCLEOTIDE SEQUENCE</scope>
</reference>
<dbReference type="SUPFAM" id="SSF52540">
    <property type="entry name" value="P-loop containing nucleoside triphosphate hydrolases"/>
    <property type="match status" value="1"/>
</dbReference>
<dbReference type="GO" id="GO:0016887">
    <property type="term" value="F:ATP hydrolysis activity"/>
    <property type="evidence" value="ECO:0007669"/>
    <property type="project" value="TreeGrafter"/>
</dbReference>
<dbReference type="Gene3D" id="3.40.50.300">
    <property type="entry name" value="P-loop containing nucleotide triphosphate hydrolases"/>
    <property type="match status" value="1"/>
</dbReference>
<keyword evidence="2" id="KW-0067">ATP-binding</keyword>
<dbReference type="InterPro" id="IPR025501">
    <property type="entry name" value="MinD_FleN"/>
</dbReference>
<evidence type="ECO:0000313" key="3">
    <source>
        <dbReference type="EMBL" id="MPL83969.1"/>
    </source>
</evidence>
<dbReference type="InterPro" id="IPR027417">
    <property type="entry name" value="P-loop_NTPase"/>
</dbReference>
<proteinExistence type="predicted"/>
<comment type="caution">
    <text evidence="3">The sequence shown here is derived from an EMBL/GenBank/DDBJ whole genome shotgun (WGS) entry which is preliminary data.</text>
</comment>
<name>A0A644UY04_9ZZZZ</name>
<dbReference type="GO" id="GO:0005524">
    <property type="term" value="F:ATP binding"/>
    <property type="evidence" value="ECO:0007669"/>
    <property type="project" value="UniProtKB-KW"/>
</dbReference>
<protein>
    <submittedName>
        <fullName evidence="3">Iron-sulfur cluster carrier protein</fullName>
    </submittedName>
</protein>
<accession>A0A644UY04</accession>
<keyword evidence="1" id="KW-0547">Nucleotide-binding</keyword>
<dbReference type="GO" id="GO:0005829">
    <property type="term" value="C:cytosol"/>
    <property type="evidence" value="ECO:0007669"/>
    <property type="project" value="TreeGrafter"/>
</dbReference>
<dbReference type="PANTHER" id="PTHR43384">
    <property type="entry name" value="SEPTUM SITE-DETERMINING PROTEIN MIND HOMOLOG, CHLOROPLASTIC-RELATED"/>
    <property type="match status" value="1"/>
</dbReference>
<dbReference type="InterPro" id="IPR050625">
    <property type="entry name" value="ParA/MinD_ATPase"/>
</dbReference>